<dbReference type="Gene3D" id="3.40.50.12780">
    <property type="entry name" value="N-terminal domain of ligase-like"/>
    <property type="match status" value="1"/>
</dbReference>
<name>A0AAD5W078_9AGAR</name>
<evidence type="ECO:0000256" key="1">
    <source>
        <dbReference type="ARBA" id="ARBA00022450"/>
    </source>
</evidence>
<dbReference type="PROSITE" id="PS00455">
    <property type="entry name" value="AMP_BINDING"/>
    <property type="match status" value="1"/>
</dbReference>
<dbReference type="SUPFAM" id="SSF51735">
    <property type="entry name" value="NAD(P)-binding Rossmann-fold domains"/>
    <property type="match status" value="1"/>
</dbReference>
<dbReference type="Pfam" id="PF00501">
    <property type="entry name" value="AMP-binding"/>
    <property type="match status" value="1"/>
</dbReference>
<gene>
    <name evidence="5" type="ORF">NP233_g2511</name>
</gene>
<feature type="domain" description="AMP-dependent synthetase/ligase" evidence="3">
    <location>
        <begin position="54"/>
        <end position="348"/>
    </location>
</feature>
<evidence type="ECO:0000256" key="2">
    <source>
        <dbReference type="ARBA" id="ARBA00022553"/>
    </source>
</evidence>
<dbReference type="InterPro" id="IPR042099">
    <property type="entry name" value="ANL_N_sf"/>
</dbReference>
<proteinExistence type="predicted"/>
<evidence type="ECO:0000313" key="5">
    <source>
        <dbReference type="EMBL" id="KAJ3573323.1"/>
    </source>
</evidence>
<dbReference type="SUPFAM" id="SSF56801">
    <property type="entry name" value="Acetyl-CoA synthetase-like"/>
    <property type="match status" value="1"/>
</dbReference>
<protein>
    <submittedName>
        <fullName evidence="5">Uncharacterized protein</fullName>
    </submittedName>
</protein>
<keyword evidence="6" id="KW-1185">Reference proteome</keyword>
<comment type="caution">
    <text evidence="5">The sequence shown here is derived from an EMBL/GenBank/DDBJ whole genome shotgun (WGS) entry which is preliminary data.</text>
</comment>
<reference evidence="5" key="1">
    <citation type="submission" date="2022-07" db="EMBL/GenBank/DDBJ databases">
        <title>Genome Sequence of Leucocoprinus birnbaumii.</title>
        <authorList>
            <person name="Buettner E."/>
        </authorList>
    </citation>
    <scope>NUCLEOTIDE SEQUENCE</scope>
    <source>
        <strain evidence="5">VT141</strain>
    </source>
</reference>
<keyword evidence="2" id="KW-0597">Phosphoprotein</keyword>
<dbReference type="InterPro" id="IPR013120">
    <property type="entry name" value="FAR_NAD-bd"/>
</dbReference>
<dbReference type="InterPro" id="IPR051414">
    <property type="entry name" value="Adenylate-forming_Reductase"/>
</dbReference>
<dbReference type="InterPro" id="IPR000873">
    <property type="entry name" value="AMP-dep_synth/lig_dom"/>
</dbReference>
<keyword evidence="1" id="KW-0596">Phosphopantetheine</keyword>
<dbReference type="Proteomes" id="UP001213000">
    <property type="component" value="Unassembled WGS sequence"/>
</dbReference>
<dbReference type="PANTHER" id="PTHR43439:SF2">
    <property type="entry name" value="ENZYME, PUTATIVE (JCVI)-RELATED"/>
    <property type="match status" value="1"/>
</dbReference>
<dbReference type="InterPro" id="IPR020845">
    <property type="entry name" value="AMP-binding_CS"/>
</dbReference>
<sequence>MVLAALTGLPVLPSDLVKLDHVLLRDIYLQLGINFGDRIFARTLDGDKDDLPLENITWRQLLVDATKVANTLKKCLGEVCTHGEKLTFALLANSDYAYYVNIVAGWLNGWTILLLSVRNSVAGNCSLLKAAKAKAIFTDNRNRKTAEEVAQELPTQVLDIVHPDQVYEDVKLLDGPIEVSMASPREFKEVALYLQSSGTSGYPKLIPCTHEFFVTDMMTIKINKTYFPNTPAYTPLPLFHGIGLFCFTRWPIAAGHIPTFINTRLPLTSASLLRHLKRFPGALCFLVPNLLEDSLREPPEDFAVLKTVKSILFGGAPLDKATCKELVERGAPLVQQYGANEMNLVTELDFPGSPEDKAFYVKFCENKYSFHWEPYDGKLSELIVCPGKIAAPAVLNHSNPAGYATNDLWEPHQTIPGLYKHCGRKGTITVLSNGEKTDNRQIELLMTECPLINGVIVFGAGRPLNGILVRPNTSSAPFTSPSDFLDSIWPTIEYINTIIPSHSRILRQMVIVADLEKKPFVESDKGSIRTKDTLTLYDDEISAAYEALEMERDASVKDIKTPSQIREYVQKVVGFDSLHAIQVRIELKPVFDKFVKGEVFEHNIAYDHPTISRLSAYLVARSKGEVLNSNDAGTLLSRVEHCVERWTGSLPERHPAELTPRPGNAVVALTGSTGSLGVHTLLSLLKRGDVKRVFCLHRGSSEVAAQRQRALFRDRALPIELLDSDKVVFLEIDLSKPGLGLPSGKYEELRKNLTHIIHTAWELNFNWNLEHFERVHIAGVRHLIDLAAASTLTVPPRIVFISSVDVVSRWKPGTPVPEQPFTDPTLVGSRGYSQAKFVSESVLNQAAEKTGVPVTIIRSGQISGSSLDGYWAPTEFIPTIFRSSKILGKDTRWLPADYCGKAVVDLSLQDNETLQYYHLENPTSTSWSVVASLFAEFVETKIEQVDMKDWLLAVEQATKKGVEIPAAPLVQFYSEYSSADWKVVLGTDKAAQTSTAIQYGPVTAELMRKYTSWF</sequence>
<dbReference type="AlphaFoldDB" id="A0AAD5W078"/>
<feature type="domain" description="Thioester reductase (TE)" evidence="4">
    <location>
        <begin position="669"/>
        <end position="884"/>
    </location>
</feature>
<dbReference type="Pfam" id="PF23562">
    <property type="entry name" value="AMP-binding_C_3"/>
    <property type="match status" value="1"/>
</dbReference>
<dbReference type="EMBL" id="JANIEX010000107">
    <property type="protein sequence ID" value="KAJ3573323.1"/>
    <property type="molecule type" value="Genomic_DNA"/>
</dbReference>
<evidence type="ECO:0000259" key="3">
    <source>
        <dbReference type="Pfam" id="PF00501"/>
    </source>
</evidence>
<dbReference type="InterPro" id="IPR036291">
    <property type="entry name" value="NAD(P)-bd_dom_sf"/>
</dbReference>
<organism evidence="5 6">
    <name type="scientific">Leucocoprinus birnbaumii</name>
    <dbReference type="NCBI Taxonomy" id="56174"/>
    <lineage>
        <taxon>Eukaryota</taxon>
        <taxon>Fungi</taxon>
        <taxon>Dikarya</taxon>
        <taxon>Basidiomycota</taxon>
        <taxon>Agaricomycotina</taxon>
        <taxon>Agaricomycetes</taxon>
        <taxon>Agaricomycetidae</taxon>
        <taxon>Agaricales</taxon>
        <taxon>Agaricineae</taxon>
        <taxon>Agaricaceae</taxon>
        <taxon>Leucocoprinus</taxon>
    </lineage>
</organism>
<evidence type="ECO:0000313" key="6">
    <source>
        <dbReference type="Proteomes" id="UP001213000"/>
    </source>
</evidence>
<accession>A0AAD5W078</accession>
<dbReference type="PANTHER" id="PTHR43439">
    <property type="entry name" value="PHENYLACETATE-COENZYME A LIGASE"/>
    <property type="match status" value="1"/>
</dbReference>
<evidence type="ECO:0000259" key="4">
    <source>
        <dbReference type="Pfam" id="PF07993"/>
    </source>
</evidence>
<dbReference type="Gene3D" id="3.40.50.720">
    <property type="entry name" value="NAD(P)-binding Rossmann-like Domain"/>
    <property type="match status" value="1"/>
</dbReference>
<dbReference type="Pfam" id="PF07993">
    <property type="entry name" value="NAD_binding_4"/>
    <property type="match status" value="1"/>
</dbReference>